<name>A0A8X6TS32_NEPPI</name>
<protein>
    <submittedName>
        <fullName evidence="1">Uncharacterized protein</fullName>
    </submittedName>
</protein>
<keyword evidence="3" id="KW-1185">Reference proteome</keyword>
<evidence type="ECO:0000313" key="1">
    <source>
        <dbReference type="EMBL" id="GFT38368.1"/>
    </source>
</evidence>
<dbReference type="EMBL" id="BMAW01014315">
    <property type="protein sequence ID" value="GFT38368.1"/>
    <property type="molecule type" value="Genomic_DNA"/>
</dbReference>
<dbReference type="Proteomes" id="UP000887013">
    <property type="component" value="Unassembled WGS sequence"/>
</dbReference>
<dbReference type="AlphaFoldDB" id="A0A8X6TS32"/>
<comment type="caution">
    <text evidence="1">The sequence shown here is derived from an EMBL/GenBank/DDBJ whole genome shotgun (WGS) entry which is preliminary data.</text>
</comment>
<dbReference type="EMBL" id="BMAW01080064">
    <property type="protein sequence ID" value="GFU17932.1"/>
    <property type="molecule type" value="Genomic_DNA"/>
</dbReference>
<sequence>STFTVTTAWSDVALEEIGLQPNGIRLKKIMSRWLEKRIEIFYLISKEQLLVELKNDLFALQHSTVVCLQRSYYVSLLTDFSFQITRHELRLEAIGYIARRRIT</sequence>
<accession>A0A8X6TS32</accession>
<feature type="non-terminal residue" evidence="1">
    <location>
        <position position="1"/>
    </location>
</feature>
<proteinExistence type="predicted"/>
<reference evidence="1" key="1">
    <citation type="submission" date="2020-08" db="EMBL/GenBank/DDBJ databases">
        <title>Multicomponent nature underlies the extraordinary mechanical properties of spider dragline silk.</title>
        <authorList>
            <person name="Kono N."/>
            <person name="Nakamura H."/>
            <person name="Mori M."/>
            <person name="Yoshida Y."/>
            <person name="Ohtoshi R."/>
            <person name="Malay A.D."/>
            <person name="Moran D.A.P."/>
            <person name="Tomita M."/>
            <person name="Numata K."/>
            <person name="Arakawa K."/>
        </authorList>
    </citation>
    <scope>NUCLEOTIDE SEQUENCE</scope>
</reference>
<gene>
    <name evidence="1" type="ORF">NPIL_366641</name>
    <name evidence="2" type="ORF">NPIL_417531</name>
</gene>
<evidence type="ECO:0000313" key="3">
    <source>
        <dbReference type="Proteomes" id="UP000887013"/>
    </source>
</evidence>
<organism evidence="1 3">
    <name type="scientific">Nephila pilipes</name>
    <name type="common">Giant wood spider</name>
    <name type="synonym">Nephila maculata</name>
    <dbReference type="NCBI Taxonomy" id="299642"/>
    <lineage>
        <taxon>Eukaryota</taxon>
        <taxon>Metazoa</taxon>
        <taxon>Ecdysozoa</taxon>
        <taxon>Arthropoda</taxon>
        <taxon>Chelicerata</taxon>
        <taxon>Arachnida</taxon>
        <taxon>Araneae</taxon>
        <taxon>Araneomorphae</taxon>
        <taxon>Entelegynae</taxon>
        <taxon>Araneoidea</taxon>
        <taxon>Nephilidae</taxon>
        <taxon>Nephila</taxon>
    </lineage>
</organism>
<evidence type="ECO:0000313" key="2">
    <source>
        <dbReference type="EMBL" id="GFU17932.1"/>
    </source>
</evidence>